<sequence>MQFIGREISVKLPPGFSLEKKPPVPHTFSLHGKSHSVVEMIANWHRYGKPEIRTQGGRAPYFVRSGRSQGSWGQGRVYYRVRTEEGRLFDLYYDRAPKGQRRAGAWFLWRELSAGEELVGLEEDL</sequence>
<organism evidence="2">
    <name type="scientific">Caldilineaceae bacterium SB0664_bin_27</name>
    <dbReference type="NCBI Taxonomy" id="2605260"/>
    <lineage>
        <taxon>Bacteria</taxon>
        <taxon>Bacillati</taxon>
        <taxon>Chloroflexota</taxon>
        <taxon>Caldilineae</taxon>
        <taxon>Caldilineales</taxon>
        <taxon>Caldilineaceae</taxon>
    </lineage>
</organism>
<protein>
    <recommendedName>
        <fullName evidence="1">DUF6504 domain-containing protein</fullName>
    </recommendedName>
</protein>
<accession>A0A6B0YUL1</accession>
<comment type="caution">
    <text evidence="2">The sequence shown here is derived from an EMBL/GenBank/DDBJ whole genome shotgun (WGS) entry which is preliminary data.</text>
</comment>
<proteinExistence type="predicted"/>
<dbReference type="EMBL" id="VXRG01000122">
    <property type="protein sequence ID" value="MXY94730.1"/>
    <property type="molecule type" value="Genomic_DNA"/>
</dbReference>
<dbReference type="Pfam" id="PF20114">
    <property type="entry name" value="DUF6504"/>
    <property type="match status" value="1"/>
</dbReference>
<reference evidence="2" key="1">
    <citation type="submission" date="2019-09" db="EMBL/GenBank/DDBJ databases">
        <title>Characterisation of the sponge microbiome using genome-centric metagenomics.</title>
        <authorList>
            <person name="Engelberts J.P."/>
            <person name="Robbins S.J."/>
            <person name="De Goeij J.M."/>
            <person name="Aranda M."/>
            <person name="Bell S.C."/>
            <person name="Webster N.S."/>
        </authorList>
    </citation>
    <scope>NUCLEOTIDE SEQUENCE</scope>
    <source>
        <strain evidence="2">SB0664_bin_27</strain>
    </source>
</reference>
<evidence type="ECO:0000313" key="2">
    <source>
        <dbReference type="EMBL" id="MXY94730.1"/>
    </source>
</evidence>
<dbReference type="InterPro" id="IPR045443">
    <property type="entry name" value="DUF6504"/>
</dbReference>
<name>A0A6B0YUL1_9CHLR</name>
<feature type="domain" description="DUF6504" evidence="1">
    <location>
        <begin position="2"/>
        <end position="111"/>
    </location>
</feature>
<evidence type="ECO:0000259" key="1">
    <source>
        <dbReference type="Pfam" id="PF20114"/>
    </source>
</evidence>
<gene>
    <name evidence="2" type="ORF">F4Y42_14930</name>
</gene>
<dbReference type="AlphaFoldDB" id="A0A6B0YUL1"/>